<proteinExistence type="predicted"/>
<name>A0A8S9MMX1_BRACR</name>
<protein>
    <submittedName>
        <fullName evidence="1">Uncharacterized protein</fullName>
    </submittedName>
</protein>
<gene>
    <name evidence="1" type="ORF">F2Q69_00052955</name>
</gene>
<reference evidence="1" key="1">
    <citation type="submission" date="2019-12" db="EMBL/GenBank/DDBJ databases">
        <title>Genome sequencing and annotation of Brassica cretica.</title>
        <authorList>
            <person name="Studholme D.J."/>
            <person name="Sarris P."/>
        </authorList>
    </citation>
    <scope>NUCLEOTIDE SEQUENCE</scope>
    <source>
        <strain evidence="1">PFS-109/04</strain>
        <tissue evidence="1">Leaf</tissue>
    </source>
</reference>
<comment type="caution">
    <text evidence="1">The sequence shown here is derived from an EMBL/GenBank/DDBJ whole genome shotgun (WGS) entry which is preliminary data.</text>
</comment>
<sequence length="135" mass="15256">MKLVRYGRLETTSKGRRKCMDYCRIDVLEELGHYVATERNGHSRPSGPDARSLCSDRAERTLGGYVATKLWLELGRYVATEQKGPAVATIQTKLYLGNMRCDVLLTEHDLLRKDILAFCGDLDINFVVTVFDPNS</sequence>
<accession>A0A8S9MMX1</accession>
<dbReference type="EMBL" id="QGKX02002183">
    <property type="protein sequence ID" value="KAF3484646.1"/>
    <property type="molecule type" value="Genomic_DNA"/>
</dbReference>
<dbReference type="AlphaFoldDB" id="A0A8S9MMX1"/>
<evidence type="ECO:0000313" key="2">
    <source>
        <dbReference type="Proteomes" id="UP000712600"/>
    </source>
</evidence>
<dbReference type="Proteomes" id="UP000712600">
    <property type="component" value="Unassembled WGS sequence"/>
</dbReference>
<organism evidence="1 2">
    <name type="scientific">Brassica cretica</name>
    <name type="common">Mustard</name>
    <dbReference type="NCBI Taxonomy" id="69181"/>
    <lineage>
        <taxon>Eukaryota</taxon>
        <taxon>Viridiplantae</taxon>
        <taxon>Streptophyta</taxon>
        <taxon>Embryophyta</taxon>
        <taxon>Tracheophyta</taxon>
        <taxon>Spermatophyta</taxon>
        <taxon>Magnoliopsida</taxon>
        <taxon>eudicotyledons</taxon>
        <taxon>Gunneridae</taxon>
        <taxon>Pentapetalae</taxon>
        <taxon>rosids</taxon>
        <taxon>malvids</taxon>
        <taxon>Brassicales</taxon>
        <taxon>Brassicaceae</taxon>
        <taxon>Brassiceae</taxon>
        <taxon>Brassica</taxon>
    </lineage>
</organism>
<evidence type="ECO:0000313" key="1">
    <source>
        <dbReference type="EMBL" id="KAF3484646.1"/>
    </source>
</evidence>